<dbReference type="Proteomes" id="UP001595989">
    <property type="component" value="Unassembled WGS sequence"/>
</dbReference>
<comment type="caution">
    <text evidence="5">The sequence shown here is derived from an EMBL/GenBank/DDBJ whole genome shotgun (WGS) entry which is preliminary data.</text>
</comment>
<sequence length="268" mass="30328">MYYKVKDASYWYEMFGEGEPLVFLHGFTGASSTWEGFVDCFSDDFTMIIIDLPGHGKTTAETPKTMESFCSDLADLLSHLNLDTVHLVGYSMGGRTALSFAVFNPKMVKSLILESASPGLEDSKERFARKENDEQLALRIEQEGLNSFVDFWENISLFETQKALPEFVQSKVRKERLSQTEAGLAESLRYMGTGSQPSWWSRLPELKMPICLVVGRLDEKFVRLNEAMEKELREGKLIIAEDAGHALHVERPGFFGKIVNEFVKEVSV</sequence>
<dbReference type="SUPFAM" id="SSF53474">
    <property type="entry name" value="alpha/beta-Hydrolases"/>
    <property type="match status" value="1"/>
</dbReference>
<evidence type="ECO:0000313" key="5">
    <source>
        <dbReference type="EMBL" id="MFC4558605.1"/>
    </source>
</evidence>
<comment type="catalytic activity">
    <reaction evidence="3">
        <text>5-enolpyruvoyl-6-hydroxy-2-succinyl-cyclohex-3-ene-1-carboxylate = (1R,6R)-6-hydroxy-2-succinyl-cyclohexa-2,4-diene-1-carboxylate + pyruvate</text>
        <dbReference type="Rhea" id="RHEA:25597"/>
        <dbReference type="ChEBI" id="CHEBI:15361"/>
        <dbReference type="ChEBI" id="CHEBI:58689"/>
        <dbReference type="ChEBI" id="CHEBI:58818"/>
        <dbReference type="EC" id="4.2.99.20"/>
    </reaction>
</comment>
<evidence type="ECO:0000256" key="1">
    <source>
        <dbReference type="ARBA" id="ARBA00022428"/>
    </source>
</evidence>
<comment type="similarity">
    <text evidence="3">Belongs to the AB hydrolase superfamily. MenH family.</text>
</comment>
<feature type="domain" description="AB hydrolase-1" evidence="4">
    <location>
        <begin position="20"/>
        <end position="252"/>
    </location>
</feature>
<dbReference type="NCBIfam" id="TIGR03695">
    <property type="entry name" value="menH_SHCHC"/>
    <property type="match status" value="1"/>
</dbReference>
<dbReference type="Gene3D" id="3.40.50.1820">
    <property type="entry name" value="alpha/beta hydrolase"/>
    <property type="match status" value="1"/>
</dbReference>
<gene>
    <name evidence="3 5" type="primary">menH</name>
    <name evidence="5" type="ORF">ACFO3D_10335</name>
</gene>
<dbReference type="GO" id="GO:0070205">
    <property type="term" value="F:2-succinyl-6-hydroxy-2,4-cyclohexadiene-1-carboxylate synthase activity"/>
    <property type="evidence" value="ECO:0007669"/>
    <property type="project" value="UniProtKB-EC"/>
</dbReference>
<accession>A0ABV9DIE9</accession>
<dbReference type="Pfam" id="PF00561">
    <property type="entry name" value="Abhydrolase_1"/>
    <property type="match status" value="1"/>
</dbReference>
<evidence type="ECO:0000259" key="4">
    <source>
        <dbReference type="Pfam" id="PF00561"/>
    </source>
</evidence>
<dbReference type="InterPro" id="IPR029058">
    <property type="entry name" value="AB_hydrolase_fold"/>
</dbReference>
<evidence type="ECO:0000256" key="2">
    <source>
        <dbReference type="ARBA" id="ARBA00023239"/>
    </source>
</evidence>
<comment type="subunit">
    <text evidence="3">Monomer.</text>
</comment>
<dbReference type="PRINTS" id="PR00111">
    <property type="entry name" value="ABHYDROLASE"/>
</dbReference>
<keyword evidence="2 3" id="KW-0456">Lyase</keyword>
<dbReference type="RefSeq" id="WP_390295585.1">
    <property type="nucleotide sequence ID" value="NZ_JBHSFU010000005.1"/>
</dbReference>
<comment type="pathway">
    <text evidence="3">Quinol/quinone metabolism; 1,4-dihydroxy-2-naphthoate biosynthesis; 1,4-dihydroxy-2-naphthoate from chorismate: step 3/7.</text>
</comment>
<dbReference type="InterPro" id="IPR022485">
    <property type="entry name" value="SHCHC_synthase_MenH"/>
</dbReference>
<comment type="pathway">
    <text evidence="3">Quinol/quinone metabolism; menaquinone biosynthesis.</text>
</comment>
<dbReference type="EMBL" id="JBHSFU010000005">
    <property type="protein sequence ID" value="MFC4558605.1"/>
    <property type="molecule type" value="Genomic_DNA"/>
</dbReference>
<dbReference type="EC" id="4.2.99.20" evidence="3"/>
<protein>
    <recommendedName>
        <fullName evidence="3">Putative 2-succinyl-6-hydroxy-2,4-cyclohexadiene-1-carboxylate synthase</fullName>
        <shortName evidence="3">SHCHC synthase</shortName>
        <ecNumber evidence="3">4.2.99.20</ecNumber>
    </recommendedName>
</protein>
<name>A0ABV9DIE9_9BACI</name>
<dbReference type="HAMAP" id="MF_01660">
    <property type="entry name" value="MenH"/>
    <property type="match status" value="1"/>
</dbReference>
<dbReference type="PANTHER" id="PTHR42916">
    <property type="entry name" value="2-SUCCINYL-5-ENOLPYRUVYL-6-HYDROXY-3-CYCLOHEXENE-1-CARBOXYLATE SYNTHASE"/>
    <property type="match status" value="1"/>
</dbReference>
<proteinExistence type="inferred from homology"/>
<reference evidence="6" key="1">
    <citation type="journal article" date="2019" name="Int. J. Syst. Evol. Microbiol.">
        <title>The Global Catalogue of Microorganisms (GCM) 10K type strain sequencing project: providing services to taxonomists for standard genome sequencing and annotation.</title>
        <authorList>
            <consortium name="The Broad Institute Genomics Platform"/>
            <consortium name="The Broad Institute Genome Sequencing Center for Infectious Disease"/>
            <person name="Wu L."/>
            <person name="Ma J."/>
        </authorList>
    </citation>
    <scope>NUCLEOTIDE SEQUENCE [LARGE SCALE GENOMIC DNA]</scope>
    <source>
        <strain evidence="6">CGMCC 4.7426</strain>
    </source>
</reference>
<comment type="function">
    <text evidence="3">Catalyzes a proton abstraction reaction that results in 2,5-elimination of pyruvate from 2-succinyl-5-enolpyruvyl-6-hydroxy-3-cyclohexene-1-carboxylate (SEPHCHC) and the formation of 2-succinyl-6-hydroxy-2,4-cyclohexadiene-1-carboxylate (SHCHC).</text>
</comment>
<evidence type="ECO:0000313" key="6">
    <source>
        <dbReference type="Proteomes" id="UP001595989"/>
    </source>
</evidence>
<organism evidence="5 6">
    <name type="scientific">Virgibacillus kekensis</name>
    <dbReference type="NCBI Taxonomy" id="202261"/>
    <lineage>
        <taxon>Bacteria</taxon>
        <taxon>Bacillati</taxon>
        <taxon>Bacillota</taxon>
        <taxon>Bacilli</taxon>
        <taxon>Bacillales</taxon>
        <taxon>Bacillaceae</taxon>
        <taxon>Virgibacillus</taxon>
    </lineage>
</organism>
<dbReference type="PANTHER" id="PTHR42916:SF1">
    <property type="entry name" value="PROTEIN PHYLLO, CHLOROPLASTIC"/>
    <property type="match status" value="1"/>
</dbReference>
<dbReference type="InterPro" id="IPR000073">
    <property type="entry name" value="AB_hydrolase_1"/>
</dbReference>
<keyword evidence="6" id="KW-1185">Reference proteome</keyword>
<evidence type="ECO:0000256" key="3">
    <source>
        <dbReference type="HAMAP-Rule" id="MF_01660"/>
    </source>
</evidence>
<keyword evidence="1 3" id="KW-0474">Menaquinone biosynthesis</keyword>